<dbReference type="Gene3D" id="3.90.78.10">
    <property type="entry name" value="UDP-N-acetylenolpyruvoylglucosamine reductase, C-terminal domain"/>
    <property type="match status" value="1"/>
</dbReference>
<dbReference type="SUPFAM" id="SSF56176">
    <property type="entry name" value="FAD-binding/transporter-associated domain-like"/>
    <property type="match status" value="1"/>
</dbReference>
<feature type="active site" description="Proton donor" evidence="17">
    <location>
        <position position="245"/>
    </location>
</feature>
<dbReference type="InterPro" id="IPR011601">
    <property type="entry name" value="MurB_C"/>
</dbReference>
<dbReference type="Pfam" id="PF02873">
    <property type="entry name" value="MurB_C"/>
    <property type="match status" value="1"/>
</dbReference>
<evidence type="ECO:0000256" key="16">
    <source>
        <dbReference type="ARBA" id="ARBA00048914"/>
    </source>
</evidence>
<dbReference type="Gene3D" id="3.30.465.10">
    <property type="match status" value="1"/>
</dbReference>
<evidence type="ECO:0000256" key="14">
    <source>
        <dbReference type="ARBA" id="ARBA00023306"/>
    </source>
</evidence>
<keyword evidence="8 17" id="KW-0285">Flavoprotein</keyword>
<dbReference type="PANTHER" id="PTHR21071">
    <property type="entry name" value="UDP-N-ACETYLENOLPYRUVOYLGLUCOSAMINE REDUCTASE"/>
    <property type="match status" value="1"/>
</dbReference>
<dbReference type="PANTHER" id="PTHR21071:SF4">
    <property type="entry name" value="UDP-N-ACETYLENOLPYRUVOYLGLUCOSAMINE REDUCTASE"/>
    <property type="match status" value="1"/>
</dbReference>
<feature type="domain" description="FAD-binding PCMH-type" evidence="18">
    <location>
        <begin position="19"/>
        <end position="228"/>
    </location>
</feature>
<dbReference type="EC" id="1.3.1.98" evidence="17"/>
<keyword evidence="14 17" id="KW-0131">Cell cycle</keyword>
<dbReference type="Gene3D" id="3.30.43.10">
    <property type="entry name" value="Uridine Diphospho-n-acetylenolpyruvylglucosamine Reductase, domain 2"/>
    <property type="match status" value="1"/>
</dbReference>
<evidence type="ECO:0000256" key="15">
    <source>
        <dbReference type="ARBA" id="ARBA00023316"/>
    </source>
</evidence>
<evidence type="ECO:0000256" key="7">
    <source>
        <dbReference type="ARBA" id="ARBA00022618"/>
    </source>
</evidence>
<dbReference type="InterPro" id="IPR036318">
    <property type="entry name" value="FAD-bd_PCMH-like_sf"/>
</dbReference>
<comment type="caution">
    <text evidence="19">The sequence shown here is derived from an EMBL/GenBank/DDBJ whole genome shotgun (WGS) entry which is preliminary data.</text>
</comment>
<keyword evidence="13 17" id="KW-0560">Oxidoreductase</keyword>
<dbReference type="PROSITE" id="PS51387">
    <property type="entry name" value="FAD_PCMH"/>
    <property type="match status" value="1"/>
</dbReference>
<evidence type="ECO:0000256" key="13">
    <source>
        <dbReference type="ARBA" id="ARBA00023002"/>
    </source>
</evidence>
<evidence type="ECO:0000256" key="5">
    <source>
        <dbReference type="ARBA" id="ARBA00010485"/>
    </source>
</evidence>
<evidence type="ECO:0000259" key="18">
    <source>
        <dbReference type="PROSITE" id="PS51387"/>
    </source>
</evidence>
<comment type="pathway">
    <text evidence="4 17">Cell wall biogenesis; peptidoglycan biosynthesis.</text>
</comment>
<dbReference type="RefSeq" id="WP_310302539.1">
    <property type="nucleotide sequence ID" value="NZ_BAAAPS010000013.1"/>
</dbReference>
<comment type="function">
    <text evidence="2 17">Cell wall formation.</text>
</comment>
<evidence type="ECO:0000256" key="1">
    <source>
        <dbReference type="ARBA" id="ARBA00001974"/>
    </source>
</evidence>
<dbReference type="InterPro" id="IPR016169">
    <property type="entry name" value="FAD-bd_PCMH_sub2"/>
</dbReference>
<evidence type="ECO:0000313" key="19">
    <source>
        <dbReference type="EMBL" id="MDR7362904.1"/>
    </source>
</evidence>
<proteinExistence type="inferred from homology"/>
<dbReference type="GO" id="GO:0008762">
    <property type="term" value="F:UDP-N-acetylmuramate dehydrogenase activity"/>
    <property type="evidence" value="ECO:0007669"/>
    <property type="project" value="UniProtKB-EC"/>
</dbReference>
<keyword evidence="9 17" id="KW-0274">FAD</keyword>
<keyword evidence="10 17" id="KW-0521">NADP</keyword>
<sequence>MPEAPRPPVRLADRTTLRLGGPVGELVEARDEQGLVAAVREADETGTPMLLLGGGSNLVVADEGVPGRVVDVAVSGVHVESDLCGGAFVTVAAGEGWDDLVARAVQEGWVGLEALSGIPGRVGATPIQNVGAYGQEVAQTIARVRVWDRREQTVRTLMASDCGFGYRTSRFKQDPARWVVLDVSFQLRLGSLGAPVAYAELARALGVEVGQRAPSADVREAVLGLRRGKGMVLDAADHDTWSAGSFFTNPVVEPEAVPEGAPAWEQPDGRVKTSAAWLIEHAGFGKGYGLDHGEGRVALSTKHTLALTNRGGASTAELLALAAEIRDGVRERHGITLVNEPVLVGCTL</sequence>
<evidence type="ECO:0000256" key="6">
    <source>
        <dbReference type="ARBA" id="ARBA00022490"/>
    </source>
</evidence>
<evidence type="ECO:0000256" key="3">
    <source>
        <dbReference type="ARBA" id="ARBA00004496"/>
    </source>
</evidence>
<keyword evidence="6 17" id="KW-0963">Cytoplasm</keyword>
<evidence type="ECO:0000313" key="20">
    <source>
        <dbReference type="Proteomes" id="UP001183648"/>
    </source>
</evidence>
<feature type="active site" evidence="17">
    <location>
        <position position="167"/>
    </location>
</feature>
<dbReference type="EMBL" id="JAVDYG010000001">
    <property type="protein sequence ID" value="MDR7362904.1"/>
    <property type="molecule type" value="Genomic_DNA"/>
</dbReference>
<dbReference type="Proteomes" id="UP001183648">
    <property type="component" value="Unassembled WGS sequence"/>
</dbReference>
<name>A0ABU2BW92_9ACTN</name>
<protein>
    <recommendedName>
        <fullName evidence="17">UDP-N-acetylenolpyruvoylglucosamine reductase</fullName>
        <ecNumber evidence="17">1.3.1.98</ecNumber>
    </recommendedName>
    <alternativeName>
        <fullName evidence="17">UDP-N-acetylmuramate dehydrogenase</fullName>
    </alternativeName>
</protein>
<feature type="active site" evidence="17">
    <location>
        <position position="340"/>
    </location>
</feature>
<gene>
    <name evidence="17" type="primary">murB</name>
    <name evidence="19" type="ORF">J2S63_002457</name>
</gene>
<evidence type="ECO:0000256" key="2">
    <source>
        <dbReference type="ARBA" id="ARBA00003921"/>
    </source>
</evidence>
<dbReference type="InterPro" id="IPR003170">
    <property type="entry name" value="MurB"/>
</dbReference>
<dbReference type="InterPro" id="IPR016166">
    <property type="entry name" value="FAD-bd_PCMH"/>
</dbReference>
<comment type="catalytic activity">
    <reaction evidence="16 17">
        <text>UDP-N-acetyl-alpha-D-muramate + NADP(+) = UDP-N-acetyl-3-O-(1-carboxyvinyl)-alpha-D-glucosamine + NADPH + H(+)</text>
        <dbReference type="Rhea" id="RHEA:12248"/>
        <dbReference type="ChEBI" id="CHEBI:15378"/>
        <dbReference type="ChEBI" id="CHEBI:57783"/>
        <dbReference type="ChEBI" id="CHEBI:58349"/>
        <dbReference type="ChEBI" id="CHEBI:68483"/>
        <dbReference type="ChEBI" id="CHEBI:70757"/>
        <dbReference type="EC" id="1.3.1.98"/>
    </reaction>
</comment>
<accession>A0ABU2BW92</accession>
<evidence type="ECO:0000256" key="11">
    <source>
        <dbReference type="ARBA" id="ARBA00022960"/>
    </source>
</evidence>
<keyword evidence="7 17" id="KW-0132">Cell division</keyword>
<dbReference type="Pfam" id="PF01565">
    <property type="entry name" value="FAD_binding_4"/>
    <property type="match status" value="1"/>
</dbReference>
<dbReference type="SUPFAM" id="SSF56194">
    <property type="entry name" value="Uridine diphospho-N-Acetylenolpyruvylglucosamine reductase, MurB, C-terminal domain"/>
    <property type="match status" value="1"/>
</dbReference>
<organism evidence="19 20">
    <name type="scientific">Nocardioides marmoribigeumensis</name>
    <dbReference type="NCBI Taxonomy" id="433649"/>
    <lineage>
        <taxon>Bacteria</taxon>
        <taxon>Bacillati</taxon>
        <taxon>Actinomycetota</taxon>
        <taxon>Actinomycetes</taxon>
        <taxon>Propionibacteriales</taxon>
        <taxon>Nocardioidaceae</taxon>
        <taxon>Nocardioides</taxon>
    </lineage>
</organism>
<keyword evidence="20" id="KW-1185">Reference proteome</keyword>
<comment type="subcellular location">
    <subcellularLocation>
        <location evidence="3 17">Cytoplasm</location>
    </subcellularLocation>
</comment>
<dbReference type="InterPro" id="IPR006094">
    <property type="entry name" value="Oxid_FAD_bind_N"/>
</dbReference>
<dbReference type="InterPro" id="IPR016167">
    <property type="entry name" value="FAD-bd_PCMH_sub1"/>
</dbReference>
<keyword evidence="11 17" id="KW-0133">Cell shape</keyword>
<evidence type="ECO:0000256" key="17">
    <source>
        <dbReference type="HAMAP-Rule" id="MF_00037"/>
    </source>
</evidence>
<keyword evidence="15 17" id="KW-0961">Cell wall biogenesis/degradation</keyword>
<evidence type="ECO:0000256" key="12">
    <source>
        <dbReference type="ARBA" id="ARBA00022984"/>
    </source>
</evidence>
<evidence type="ECO:0000256" key="9">
    <source>
        <dbReference type="ARBA" id="ARBA00022827"/>
    </source>
</evidence>
<keyword evidence="12 17" id="KW-0573">Peptidoglycan synthesis</keyword>
<evidence type="ECO:0000256" key="4">
    <source>
        <dbReference type="ARBA" id="ARBA00004752"/>
    </source>
</evidence>
<comment type="cofactor">
    <cofactor evidence="1 17">
        <name>FAD</name>
        <dbReference type="ChEBI" id="CHEBI:57692"/>
    </cofactor>
</comment>
<reference evidence="19 20" key="1">
    <citation type="submission" date="2023-07" db="EMBL/GenBank/DDBJ databases">
        <title>Sequencing the genomes of 1000 actinobacteria strains.</title>
        <authorList>
            <person name="Klenk H.-P."/>
        </authorList>
    </citation>
    <scope>NUCLEOTIDE SEQUENCE [LARGE SCALE GENOMIC DNA]</scope>
    <source>
        <strain evidence="19 20">DSM 19426</strain>
    </source>
</reference>
<evidence type="ECO:0000256" key="10">
    <source>
        <dbReference type="ARBA" id="ARBA00022857"/>
    </source>
</evidence>
<dbReference type="NCBIfam" id="NF010478">
    <property type="entry name" value="PRK13903.1"/>
    <property type="match status" value="1"/>
</dbReference>
<dbReference type="InterPro" id="IPR036635">
    <property type="entry name" value="MurB_C_sf"/>
</dbReference>
<comment type="similarity">
    <text evidence="5 17">Belongs to the MurB family.</text>
</comment>
<evidence type="ECO:0000256" key="8">
    <source>
        <dbReference type="ARBA" id="ARBA00022630"/>
    </source>
</evidence>
<dbReference type="HAMAP" id="MF_00037">
    <property type="entry name" value="MurB"/>
    <property type="match status" value="1"/>
</dbReference>